<dbReference type="SMART" id="SM00240">
    <property type="entry name" value="FHA"/>
    <property type="match status" value="1"/>
</dbReference>
<dbReference type="CDD" id="cd00060">
    <property type="entry name" value="FHA"/>
    <property type="match status" value="1"/>
</dbReference>
<reference evidence="2 3" key="1">
    <citation type="journal article" date="2014" name="Int. J. Syst. Evol. Microbiol.">
        <title>Complete genome sequence of Corynebacterium casei LMG S-19264T (=DSM 44701T), isolated from a smear-ripened cheese.</title>
        <authorList>
            <consortium name="US DOE Joint Genome Institute (JGI-PGF)"/>
            <person name="Walter F."/>
            <person name="Albersmeier A."/>
            <person name="Kalinowski J."/>
            <person name="Ruckert C."/>
        </authorList>
    </citation>
    <scope>NUCLEOTIDE SEQUENCE [LARGE SCALE GENOMIC DNA]</scope>
    <source>
        <strain evidence="2 3">NBRC 110095</strain>
    </source>
</reference>
<protein>
    <recommendedName>
        <fullName evidence="1">FHA domain-containing protein</fullName>
    </recommendedName>
</protein>
<keyword evidence="3" id="KW-1185">Reference proteome</keyword>
<name>A0AA37T9J4_9GAMM</name>
<dbReference type="RefSeq" id="WP_232594726.1">
    <property type="nucleotide sequence ID" value="NZ_BSPD01000045.1"/>
</dbReference>
<gene>
    <name evidence="2" type="ORF">GCM10007877_21110</name>
</gene>
<evidence type="ECO:0000313" key="2">
    <source>
        <dbReference type="EMBL" id="GLS26396.1"/>
    </source>
</evidence>
<dbReference type="SUPFAM" id="SSF49879">
    <property type="entry name" value="SMAD/FHA domain"/>
    <property type="match status" value="1"/>
</dbReference>
<sequence length="312" mass="35608">MARVRHAGNQKEFVLRPTHVFGRNSEHAHMILQHARSSRVHATITWNGKVWYVRDLSTNGTYINGKRLPKNEDALLYAGDVIGFSGQDVEAIIILDVSAPKPMLVSHHHHSKVIELEELTCLPNEQNPIVTLRATANGDWLYESLDHTQMLTPGDILTLGGEHWVFVAAKTNTDMTATEASSRLNEQYQLQFTASQNEEHIRLSIQHNDQCIDLGERTHHYLLFLLAKQRINDADNFIQTSEQGWLDKDLLCKDLGVAEEHLNILIFRFRKQINAIKHAPSLLKDIVQRRRREIRLNCEDIKISGGTQTLIP</sequence>
<accession>A0AA37T9J4</accession>
<evidence type="ECO:0000313" key="3">
    <source>
        <dbReference type="Proteomes" id="UP001156870"/>
    </source>
</evidence>
<dbReference type="InterPro" id="IPR000253">
    <property type="entry name" value="FHA_dom"/>
</dbReference>
<dbReference type="PANTHER" id="PTHR23308">
    <property type="entry name" value="NUCLEAR INHIBITOR OF PROTEIN PHOSPHATASE-1"/>
    <property type="match status" value="1"/>
</dbReference>
<dbReference type="Pfam" id="PF00498">
    <property type="entry name" value="FHA"/>
    <property type="match status" value="1"/>
</dbReference>
<dbReference type="InterPro" id="IPR050923">
    <property type="entry name" value="Cell_Proc_Reg/RNA_Proc"/>
</dbReference>
<dbReference type="InterPro" id="IPR008984">
    <property type="entry name" value="SMAD_FHA_dom_sf"/>
</dbReference>
<organism evidence="2 3">
    <name type="scientific">Marinibactrum halimedae</name>
    <dbReference type="NCBI Taxonomy" id="1444977"/>
    <lineage>
        <taxon>Bacteria</taxon>
        <taxon>Pseudomonadati</taxon>
        <taxon>Pseudomonadota</taxon>
        <taxon>Gammaproteobacteria</taxon>
        <taxon>Cellvibrionales</taxon>
        <taxon>Cellvibrionaceae</taxon>
        <taxon>Marinibactrum</taxon>
    </lineage>
</organism>
<dbReference type="PROSITE" id="PS50006">
    <property type="entry name" value="FHA_DOMAIN"/>
    <property type="match status" value="1"/>
</dbReference>
<comment type="caution">
    <text evidence="2">The sequence shown here is derived from an EMBL/GenBank/DDBJ whole genome shotgun (WGS) entry which is preliminary data.</text>
</comment>
<dbReference type="Proteomes" id="UP001156870">
    <property type="component" value="Unassembled WGS sequence"/>
</dbReference>
<dbReference type="Gene3D" id="2.60.200.20">
    <property type="match status" value="1"/>
</dbReference>
<proteinExistence type="predicted"/>
<feature type="domain" description="FHA" evidence="1">
    <location>
        <begin position="19"/>
        <end position="68"/>
    </location>
</feature>
<evidence type="ECO:0000259" key="1">
    <source>
        <dbReference type="PROSITE" id="PS50006"/>
    </source>
</evidence>
<dbReference type="EMBL" id="BSPD01000045">
    <property type="protein sequence ID" value="GLS26396.1"/>
    <property type="molecule type" value="Genomic_DNA"/>
</dbReference>
<dbReference type="AlphaFoldDB" id="A0AA37T9J4"/>